<dbReference type="Proteomes" id="UP000238479">
    <property type="component" value="Chromosome 7"/>
</dbReference>
<name>A0A2P6P9N5_ROSCH</name>
<organism evidence="2 3">
    <name type="scientific">Rosa chinensis</name>
    <name type="common">China rose</name>
    <dbReference type="NCBI Taxonomy" id="74649"/>
    <lineage>
        <taxon>Eukaryota</taxon>
        <taxon>Viridiplantae</taxon>
        <taxon>Streptophyta</taxon>
        <taxon>Embryophyta</taxon>
        <taxon>Tracheophyta</taxon>
        <taxon>Spermatophyta</taxon>
        <taxon>Magnoliopsida</taxon>
        <taxon>eudicotyledons</taxon>
        <taxon>Gunneridae</taxon>
        <taxon>Pentapetalae</taxon>
        <taxon>rosids</taxon>
        <taxon>fabids</taxon>
        <taxon>Rosales</taxon>
        <taxon>Rosaceae</taxon>
        <taxon>Rosoideae</taxon>
        <taxon>Rosoideae incertae sedis</taxon>
        <taxon>Rosa</taxon>
    </lineage>
</organism>
<sequence length="59" mass="6772">MVCPLIQKLLSLFTLFYSVQCSNLTCSSIFNPPQVLIRYSKEIFALLPPRNGKWIAQHC</sequence>
<evidence type="ECO:0000313" key="2">
    <source>
        <dbReference type="EMBL" id="PRQ18639.1"/>
    </source>
</evidence>
<evidence type="ECO:0000256" key="1">
    <source>
        <dbReference type="SAM" id="SignalP"/>
    </source>
</evidence>
<reference evidence="2 3" key="1">
    <citation type="journal article" date="2018" name="Nat. Genet.">
        <title>The Rosa genome provides new insights in the design of modern roses.</title>
        <authorList>
            <person name="Bendahmane M."/>
        </authorList>
    </citation>
    <scope>NUCLEOTIDE SEQUENCE [LARGE SCALE GENOMIC DNA]</scope>
    <source>
        <strain evidence="3">cv. Old Blush</strain>
    </source>
</reference>
<accession>A0A2P6P9N5</accession>
<dbReference type="Gramene" id="PRQ18639">
    <property type="protein sequence ID" value="PRQ18639"/>
    <property type="gene ID" value="RchiOBHm_Chr7g0208271"/>
</dbReference>
<keyword evidence="3" id="KW-1185">Reference proteome</keyword>
<proteinExistence type="predicted"/>
<keyword evidence="1" id="KW-0732">Signal</keyword>
<dbReference type="AlphaFoldDB" id="A0A2P6P9N5"/>
<dbReference type="EMBL" id="PDCK01000045">
    <property type="protein sequence ID" value="PRQ18639.1"/>
    <property type="molecule type" value="Genomic_DNA"/>
</dbReference>
<evidence type="ECO:0000313" key="3">
    <source>
        <dbReference type="Proteomes" id="UP000238479"/>
    </source>
</evidence>
<gene>
    <name evidence="2" type="ORF">RchiOBHm_Chr7g0208271</name>
</gene>
<comment type="caution">
    <text evidence="2">The sequence shown here is derived from an EMBL/GenBank/DDBJ whole genome shotgun (WGS) entry which is preliminary data.</text>
</comment>
<feature type="chain" id="PRO_5015133976" evidence="1">
    <location>
        <begin position="22"/>
        <end position="59"/>
    </location>
</feature>
<protein>
    <submittedName>
        <fullName evidence="2">Uncharacterized protein</fullName>
    </submittedName>
</protein>
<feature type="signal peptide" evidence="1">
    <location>
        <begin position="1"/>
        <end position="21"/>
    </location>
</feature>